<dbReference type="Gene3D" id="3.40.50.10300">
    <property type="entry name" value="CoaB-like"/>
    <property type="match status" value="1"/>
</dbReference>
<keyword evidence="1 3" id="KW-0210">Decarboxylase</keyword>
<dbReference type="EMBL" id="QJPH01000354">
    <property type="protein sequence ID" value="PZN76711.1"/>
    <property type="molecule type" value="Genomic_DNA"/>
</dbReference>
<dbReference type="GO" id="GO:0004632">
    <property type="term" value="F:phosphopantothenate--cysteine ligase activity"/>
    <property type="evidence" value="ECO:0007669"/>
    <property type="project" value="UniProtKB-UniRule"/>
</dbReference>
<dbReference type="Pfam" id="PF04127">
    <property type="entry name" value="DFP"/>
    <property type="match status" value="1"/>
</dbReference>
<feature type="region of interest" description="Phosphopantothenate--cysteine ligase" evidence="3">
    <location>
        <begin position="191"/>
        <end position="403"/>
    </location>
</feature>
<keyword evidence="3" id="KW-0460">Magnesium</keyword>
<keyword evidence="3" id="KW-0479">Metal-binding</keyword>
<comment type="catalytic activity">
    <reaction evidence="3 4">
        <text>N-[(R)-4-phosphopantothenoyl]-L-cysteine + H(+) = (R)-4'-phosphopantetheine + CO2</text>
        <dbReference type="Rhea" id="RHEA:16793"/>
        <dbReference type="ChEBI" id="CHEBI:15378"/>
        <dbReference type="ChEBI" id="CHEBI:16526"/>
        <dbReference type="ChEBI" id="CHEBI:59458"/>
        <dbReference type="ChEBI" id="CHEBI:61723"/>
        <dbReference type="EC" id="4.1.1.36"/>
    </reaction>
</comment>
<comment type="cofactor">
    <cofactor evidence="3">
        <name>FMN</name>
        <dbReference type="ChEBI" id="CHEBI:58210"/>
    </cofactor>
    <text evidence="3">Binds 1 FMN per subunit.</text>
</comment>
<dbReference type="HAMAP" id="MF_02225">
    <property type="entry name" value="CoaBC"/>
    <property type="match status" value="1"/>
</dbReference>
<comment type="pathway">
    <text evidence="3 4">Cofactor biosynthesis; coenzyme A biosynthesis; CoA from (R)-pantothenate: step 2/5.</text>
</comment>
<comment type="catalytic activity">
    <reaction evidence="3 4">
        <text>(R)-4'-phosphopantothenate + L-cysteine + CTP = N-[(R)-4-phosphopantothenoyl]-L-cysteine + CMP + diphosphate + H(+)</text>
        <dbReference type="Rhea" id="RHEA:19397"/>
        <dbReference type="ChEBI" id="CHEBI:10986"/>
        <dbReference type="ChEBI" id="CHEBI:15378"/>
        <dbReference type="ChEBI" id="CHEBI:33019"/>
        <dbReference type="ChEBI" id="CHEBI:35235"/>
        <dbReference type="ChEBI" id="CHEBI:37563"/>
        <dbReference type="ChEBI" id="CHEBI:59458"/>
        <dbReference type="ChEBI" id="CHEBI:60377"/>
        <dbReference type="EC" id="6.3.2.5"/>
    </reaction>
</comment>
<reference evidence="7 8" key="1">
    <citation type="journal article" date="2018" name="Aquat. Microb. Ecol.">
        <title>Gammaproteobacterial methanotrophs dominate.</title>
        <authorList>
            <person name="Rissanen A.J."/>
            <person name="Saarenheimo J."/>
            <person name="Tiirola M."/>
            <person name="Peura S."/>
            <person name="Aalto S.L."/>
            <person name="Karvinen A."/>
            <person name="Nykanen H."/>
        </authorList>
    </citation>
    <scope>NUCLEOTIDE SEQUENCE [LARGE SCALE GENOMIC DNA]</scope>
    <source>
        <strain evidence="7">AMbin10</strain>
    </source>
</reference>
<feature type="binding site" evidence="3">
    <location>
        <position position="341"/>
    </location>
    <ligand>
        <name>CTP</name>
        <dbReference type="ChEBI" id="CHEBI:37563"/>
    </ligand>
</feature>
<evidence type="ECO:0000259" key="5">
    <source>
        <dbReference type="Pfam" id="PF02441"/>
    </source>
</evidence>
<dbReference type="SUPFAM" id="SSF102645">
    <property type="entry name" value="CoaB-like"/>
    <property type="match status" value="1"/>
</dbReference>
<keyword evidence="2 3" id="KW-0456">Lyase</keyword>
<comment type="function">
    <text evidence="3">Catalyzes two sequential steps in the biosynthesis of coenzyme A. In the first step cysteine is conjugated to 4'-phosphopantothenate to form 4-phosphopantothenoylcysteine. In the second step the latter compound is decarboxylated to form 4'-phosphopantotheine.</text>
</comment>
<evidence type="ECO:0000259" key="6">
    <source>
        <dbReference type="Pfam" id="PF04127"/>
    </source>
</evidence>
<evidence type="ECO:0000256" key="1">
    <source>
        <dbReference type="ARBA" id="ARBA00022793"/>
    </source>
</evidence>
<dbReference type="GO" id="GO:0046872">
    <property type="term" value="F:metal ion binding"/>
    <property type="evidence" value="ECO:0007669"/>
    <property type="project" value="UniProtKB-KW"/>
</dbReference>
<dbReference type="InterPro" id="IPR005252">
    <property type="entry name" value="CoaBC"/>
</dbReference>
<keyword evidence="3 4" id="KW-0288">FMN</keyword>
<feature type="domain" description="Flavoprotein" evidence="5">
    <location>
        <begin position="7"/>
        <end position="154"/>
    </location>
</feature>
<evidence type="ECO:0000256" key="4">
    <source>
        <dbReference type="RuleBase" id="RU364078"/>
    </source>
</evidence>
<name>A0A2W4QX86_9GAMM</name>
<comment type="caution">
    <text evidence="3">Lacks conserved residue(s) required for the propagation of feature annotation.</text>
</comment>
<feature type="domain" description="DNA/pantothenate metabolism flavoprotein C-terminal" evidence="6">
    <location>
        <begin position="186"/>
        <end position="394"/>
    </location>
</feature>
<dbReference type="GO" id="GO:0015937">
    <property type="term" value="P:coenzyme A biosynthetic process"/>
    <property type="evidence" value="ECO:0007669"/>
    <property type="project" value="UniProtKB-UniRule"/>
</dbReference>
<comment type="similarity">
    <text evidence="3 4">In the C-terminal section; belongs to the PPC synthetase family.</text>
</comment>
<gene>
    <name evidence="3 7" type="primary">coaBC</name>
    <name evidence="7" type="ORF">DM484_16050</name>
</gene>
<comment type="similarity">
    <text evidence="3 4">In the N-terminal section; belongs to the HFCD (homo-oligomeric flavin containing Cys decarboxylase) superfamily.</text>
</comment>
<dbReference type="SUPFAM" id="SSF52507">
    <property type="entry name" value="Homo-oligomeric flavin-containing Cys decarboxylases, HFCD"/>
    <property type="match status" value="1"/>
</dbReference>
<dbReference type="InterPro" id="IPR036551">
    <property type="entry name" value="Flavin_trans-like"/>
</dbReference>
<feature type="binding site" evidence="3">
    <location>
        <position position="323"/>
    </location>
    <ligand>
        <name>CTP</name>
        <dbReference type="ChEBI" id="CHEBI:37563"/>
    </ligand>
</feature>
<dbReference type="EC" id="4.1.1.36" evidence="3"/>
<dbReference type="NCBIfam" id="TIGR00521">
    <property type="entry name" value="coaBC_dfp"/>
    <property type="match status" value="1"/>
</dbReference>
<protein>
    <recommendedName>
        <fullName evidence="3">Coenzyme A biosynthesis bifunctional protein CoaBC</fullName>
    </recommendedName>
    <alternativeName>
        <fullName evidence="3">DNA/pantothenate metabolism flavoprotein</fullName>
    </alternativeName>
    <alternativeName>
        <fullName evidence="3">Phosphopantothenoylcysteine synthetase/decarboxylase</fullName>
        <shortName evidence="3">PPCS-PPCDC</shortName>
    </alternativeName>
    <domain>
        <recommendedName>
            <fullName evidence="3">Phosphopantothenoylcysteine decarboxylase</fullName>
            <shortName evidence="3">PPC decarboxylase</shortName>
            <shortName evidence="3">PPC-DC</shortName>
            <ecNumber evidence="3">4.1.1.36</ecNumber>
        </recommendedName>
        <alternativeName>
            <fullName evidence="3">CoaC</fullName>
        </alternativeName>
    </domain>
    <domain>
        <recommendedName>
            <fullName evidence="3">Phosphopantothenate--cysteine ligase</fullName>
            <ecNumber evidence="3">6.3.2.5</ecNumber>
        </recommendedName>
        <alternativeName>
            <fullName evidence="3">CoaB</fullName>
        </alternativeName>
        <alternativeName>
            <fullName evidence="3">Phosphopantothenoylcysteine synthetase</fullName>
            <shortName evidence="3">PPC synthetase</shortName>
            <shortName evidence="3">PPC-S</shortName>
        </alternativeName>
    </domain>
</protein>
<dbReference type="Proteomes" id="UP000249396">
    <property type="component" value="Unassembled WGS sequence"/>
</dbReference>
<sequence>MSRLTEKRIILGVTGGIAAYKACDLTRQLIRAGACVRVVMTRAATSFVAPLTFQALSGNQVHLDLLDTEEESAMGHIRLARWADLILVAPATADFMARLRAGSAGELLDAVCLAAEVPVALAPAMNRAMWYNPATQENAAILAERRVHLLGPDKGMQACGESGFGRMMEPIELCQALEAIFTEKTLAGCSVLVSAGPTRESLDPVRYLTNRSSGKMGYALAQAAINAGAKVTLVSGPVLLEPPKEAIVVKVETAADMFNSVIGLASGHDIYIGTAAVADYTPAQVEEGKIKKHDEALTILLNRTRDILSAVAGLPSRPFTVGFAAETGHLEAHAKEKLESKGLDMIAANWVGQPEGGFDRDENALWVCWPGGEKYLPMASKQNIAIQLIELISENYSAQKNTT</sequence>
<comment type="function">
    <text evidence="4">Catalyzes two steps in the biosynthesis of coenzyme A. In the first step cysteine is conjugated to 4'-phosphopantothenate to form 4-phosphopantothenoylcysteine, in the latter compound is decarboxylated to form 4'-phosphopantotheine.</text>
</comment>
<dbReference type="Gene3D" id="3.40.50.1950">
    <property type="entry name" value="Flavin prenyltransferase-like"/>
    <property type="match status" value="1"/>
</dbReference>
<feature type="active site" description="Proton donor" evidence="3">
    <location>
        <position position="159"/>
    </location>
</feature>
<dbReference type="InterPro" id="IPR035929">
    <property type="entry name" value="CoaB-like_sf"/>
</dbReference>
<dbReference type="AlphaFoldDB" id="A0A2W4QX86"/>
<dbReference type="InterPro" id="IPR007085">
    <property type="entry name" value="DNA/pantothenate-metab_flavo_C"/>
</dbReference>
<keyword evidence="3 4" id="KW-0285">Flavoprotein</keyword>
<dbReference type="EC" id="6.3.2.5" evidence="3"/>
<comment type="cofactor">
    <cofactor evidence="3">
        <name>Mg(2+)</name>
        <dbReference type="ChEBI" id="CHEBI:18420"/>
    </cofactor>
</comment>
<evidence type="ECO:0000256" key="2">
    <source>
        <dbReference type="ARBA" id="ARBA00023239"/>
    </source>
</evidence>
<evidence type="ECO:0000256" key="3">
    <source>
        <dbReference type="HAMAP-Rule" id="MF_02225"/>
    </source>
</evidence>
<feature type="binding site" evidence="3">
    <location>
        <position position="289"/>
    </location>
    <ligand>
        <name>CTP</name>
        <dbReference type="ChEBI" id="CHEBI:37563"/>
    </ligand>
</feature>
<comment type="pathway">
    <text evidence="3 4">Cofactor biosynthesis; coenzyme A biosynthesis; CoA from (R)-pantothenate: step 3/5.</text>
</comment>
<dbReference type="Pfam" id="PF02441">
    <property type="entry name" value="Flavoprotein"/>
    <property type="match status" value="1"/>
</dbReference>
<feature type="binding site" evidence="3">
    <location>
        <position position="279"/>
    </location>
    <ligand>
        <name>CTP</name>
        <dbReference type="ChEBI" id="CHEBI:37563"/>
    </ligand>
</feature>
<feature type="binding site" evidence="3">
    <location>
        <position position="337"/>
    </location>
    <ligand>
        <name>CTP</name>
        <dbReference type="ChEBI" id="CHEBI:37563"/>
    </ligand>
</feature>
<dbReference type="GO" id="GO:0015941">
    <property type="term" value="P:pantothenate catabolic process"/>
    <property type="evidence" value="ECO:0007669"/>
    <property type="project" value="InterPro"/>
</dbReference>
<proteinExistence type="inferred from homology"/>
<dbReference type="InterPro" id="IPR003382">
    <property type="entry name" value="Flavoprotein"/>
</dbReference>
<comment type="caution">
    <text evidence="7">The sequence shown here is derived from an EMBL/GenBank/DDBJ whole genome shotgun (WGS) entry which is preliminary data.</text>
</comment>
<dbReference type="GO" id="GO:0071513">
    <property type="term" value="C:phosphopantothenoylcysteine decarboxylase complex"/>
    <property type="evidence" value="ECO:0007669"/>
    <property type="project" value="TreeGrafter"/>
</dbReference>
<dbReference type="PANTHER" id="PTHR14359:SF6">
    <property type="entry name" value="PHOSPHOPANTOTHENOYLCYSTEINE DECARBOXYLASE"/>
    <property type="match status" value="1"/>
</dbReference>
<accession>A0A2W4QX86</accession>
<feature type="region of interest" description="Phosphopantothenoylcysteine decarboxylase" evidence="3">
    <location>
        <begin position="1"/>
        <end position="190"/>
    </location>
</feature>
<evidence type="ECO:0000313" key="8">
    <source>
        <dbReference type="Proteomes" id="UP000249396"/>
    </source>
</evidence>
<keyword evidence="3 4" id="KW-0436">Ligase</keyword>
<keyword evidence="3" id="KW-0511">Multifunctional enzyme</keyword>
<dbReference type="GO" id="GO:0004633">
    <property type="term" value="F:phosphopantothenoylcysteine decarboxylase activity"/>
    <property type="evidence" value="ECO:0007669"/>
    <property type="project" value="UniProtKB-UniRule"/>
</dbReference>
<dbReference type="GO" id="GO:0010181">
    <property type="term" value="F:FMN binding"/>
    <property type="evidence" value="ECO:0007669"/>
    <property type="project" value="UniProtKB-UniRule"/>
</dbReference>
<organism evidence="7 8">
    <name type="scientific">Candidatus Methylumidiphilus alinenensis</name>
    <dbReference type="NCBI Taxonomy" id="2202197"/>
    <lineage>
        <taxon>Bacteria</taxon>
        <taxon>Pseudomonadati</taxon>
        <taxon>Pseudomonadota</taxon>
        <taxon>Gammaproteobacteria</taxon>
        <taxon>Methylococcales</taxon>
        <taxon>Candidatus Methylumidiphilus</taxon>
    </lineage>
</organism>
<dbReference type="PANTHER" id="PTHR14359">
    <property type="entry name" value="HOMO-OLIGOMERIC FLAVIN CONTAINING CYS DECARBOXYLASE FAMILY"/>
    <property type="match status" value="1"/>
</dbReference>
<dbReference type="UniPathway" id="UPA00241">
    <property type="reaction ID" value="UER00353"/>
</dbReference>
<evidence type="ECO:0000313" key="7">
    <source>
        <dbReference type="EMBL" id="PZN76711.1"/>
    </source>
</evidence>